<keyword evidence="3" id="KW-1185">Reference proteome</keyword>
<dbReference type="PANTHER" id="PTHR12558">
    <property type="entry name" value="CELL DIVISION CYCLE 16,23,27"/>
    <property type="match status" value="1"/>
</dbReference>
<evidence type="ECO:0000313" key="3">
    <source>
        <dbReference type="Proteomes" id="UP000295717"/>
    </source>
</evidence>
<dbReference type="InterPro" id="IPR011990">
    <property type="entry name" value="TPR-like_helical_dom_sf"/>
</dbReference>
<dbReference type="EMBL" id="SMAO01000001">
    <property type="protein sequence ID" value="TCT24295.1"/>
    <property type="molecule type" value="Genomic_DNA"/>
</dbReference>
<keyword evidence="1" id="KW-0812">Transmembrane</keyword>
<keyword evidence="1" id="KW-1133">Transmembrane helix</keyword>
<proteinExistence type="predicted"/>
<comment type="caution">
    <text evidence="2">The sequence shown here is derived from an EMBL/GenBank/DDBJ whole genome shotgun (WGS) entry which is preliminary data.</text>
</comment>
<feature type="transmembrane region" description="Helical" evidence="1">
    <location>
        <begin position="346"/>
        <end position="368"/>
    </location>
</feature>
<name>A0A4R3N5I4_9GAMM</name>
<dbReference type="PANTHER" id="PTHR12558:SF33">
    <property type="entry name" value="BLL7664 PROTEIN"/>
    <property type="match status" value="1"/>
</dbReference>
<feature type="transmembrane region" description="Helical" evidence="1">
    <location>
        <begin position="459"/>
        <end position="479"/>
    </location>
</feature>
<evidence type="ECO:0000313" key="2">
    <source>
        <dbReference type="EMBL" id="TCT24295.1"/>
    </source>
</evidence>
<dbReference type="Proteomes" id="UP000295717">
    <property type="component" value="Unassembled WGS sequence"/>
</dbReference>
<dbReference type="Pfam" id="PF14559">
    <property type="entry name" value="TPR_19"/>
    <property type="match status" value="1"/>
</dbReference>
<feature type="transmembrane region" description="Helical" evidence="1">
    <location>
        <begin position="273"/>
        <end position="292"/>
    </location>
</feature>
<dbReference type="SUPFAM" id="SSF48452">
    <property type="entry name" value="TPR-like"/>
    <property type="match status" value="1"/>
</dbReference>
<dbReference type="Gene3D" id="1.25.40.10">
    <property type="entry name" value="Tetratricopeptide repeat domain"/>
    <property type="match status" value="1"/>
</dbReference>
<dbReference type="AlphaFoldDB" id="A0A4R3N5I4"/>
<gene>
    <name evidence="2" type="ORF">EDC35_101617</name>
</gene>
<protein>
    <submittedName>
        <fullName evidence="2">Uncharacterized protein</fullName>
    </submittedName>
</protein>
<feature type="transmembrane region" description="Helical" evidence="1">
    <location>
        <begin position="430"/>
        <end position="447"/>
    </location>
</feature>
<feature type="transmembrane region" description="Helical" evidence="1">
    <location>
        <begin position="499"/>
        <end position="520"/>
    </location>
</feature>
<evidence type="ECO:0000256" key="1">
    <source>
        <dbReference type="SAM" id="Phobius"/>
    </source>
</evidence>
<dbReference type="RefSeq" id="WP_132975569.1">
    <property type="nucleotide sequence ID" value="NZ_SMAO01000001.1"/>
</dbReference>
<sequence>MAEAPSPRQLADGLVERSQSLSAIGRWKDAEVQARRAVAADPTHGRARLQLAHVVMTLGRGNEAAELAKGVLAQEPTSAWAIRILANWHGSQGRHAEAVALAEQAVRLSDGDRVALLYLSYAKRDAGDLVGSRIAAERLVAQHPDWPDGFVRLAETRQSPEAAAAAFREALRLDPQCDTALAGLAALSGALAQYREAVALAWSALRADVTDKTRQRLFARAAWIYLALSRIVAPLRGTHRALAEPFGEPCAVAFRATGTNVAARLLFAFRFELWVLAIWSALAASMAGATYLPDSISEVLVPLLGIPVFLGLAIPFVMLFGFIGAARRLLDLRLVQWAGRGSPRSVLARAAVSGGMVCALAVALLLLWPARAELWRWILLLSIPLLIQDLTRWRDQWHDSRRTTERGSTRQRLAELVSERAQRWFTPGRLAVFLVIAILAEVGLRGIEPSMNPADPPLTALAALVALVCFTIDVVARRIAAACEPGSRADRWRALGRTLLDLAWMQAAVAAMVGIGGRLLQNDPIEALFPILLIPLIPLIVGGGWLAMRAGLAVVLVVGGEIAGLVRRVWRRDATGTSGSDT</sequence>
<dbReference type="SMART" id="SM00028">
    <property type="entry name" value="TPR"/>
    <property type="match status" value="5"/>
</dbReference>
<feature type="transmembrane region" description="Helical" evidence="1">
    <location>
        <begin position="304"/>
        <end position="325"/>
    </location>
</feature>
<feature type="transmembrane region" description="Helical" evidence="1">
    <location>
        <begin position="532"/>
        <end position="558"/>
    </location>
</feature>
<reference evidence="2 3" key="1">
    <citation type="submission" date="2019-03" db="EMBL/GenBank/DDBJ databases">
        <title>Genomic Encyclopedia of Type Strains, Phase IV (KMG-IV): sequencing the most valuable type-strain genomes for metagenomic binning, comparative biology and taxonomic classification.</title>
        <authorList>
            <person name="Goeker M."/>
        </authorList>
    </citation>
    <scope>NUCLEOTIDE SEQUENCE [LARGE SCALE GENOMIC DNA]</scope>
    <source>
        <strain evidence="2 3">DSM 13587</strain>
    </source>
</reference>
<keyword evidence="1" id="KW-0472">Membrane</keyword>
<dbReference type="InterPro" id="IPR019734">
    <property type="entry name" value="TPR_rpt"/>
</dbReference>
<accession>A0A4R3N5I4</accession>
<organism evidence="2 3">
    <name type="scientific">Thiobaca trueperi</name>
    <dbReference type="NCBI Taxonomy" id="127458"/>
    <lineage>
        <taxon>Bacteria</taxon>
        <taxon>Pseudomonadati</taxon>
        <taxon>Pseudomonadota</taxon>
        <taxon>Gammaproteobacteria</taxon>
        <taxon>Chromatiales</taxon>
        <taxon>Chromatiaceae</taxon>
        <taxon>Thiobaca</taxon>
    </lineage>
</organism>